<dbReference type="EMBL" id="CAEZXR010000462">
    <property type="protein sequence ID" value="CAB4734682.1"/>
    <property type="molecule type" value="Genomic_DNA"/>
</dbReference>
<name>A0A6J6SIL6_9ZZZZ</name>
<gene>
    <name evidence="1" type="ORF">UFOPK2579_02806</name>
</gene>
<evidence type="ECO:0000313" key="1">
    <source>
        <dbReference type="EMBL" id="CAB4734682.1"/>
    </source>
</evidence>
<dbReference type="AlphaFoldDB" id="A0A6J6SIL6"/>
<organism evidence="1">
    <name type="scientific">freshwater metagenome</name>
    <dbReference type="NCBI Taxonomy" id="449393"/>
    <lineage>
        <taxon>unclassified sequences</taxon>
        <taxon>metagenomes</taxon>
        <taxon>ecological metagenomes</taxon>
    </lineage>
</organism>
<protein>
    <submittedName>
        <fullName evidence="1">Unannotated protein</fullName>
    </submittedName>
</protein>
<reference evidence="1" key="1">
    <citation type="submission" date="2020-05" db="EMBL/GenBank/DDBJ databases">
        <authorList>
            <person name="Chiriac C."/>
            <person name="Salcher M."/>
            <person name="Ghai R."/>
            <person name="Kavagutti S V."/>
        </authorList>
    </citation>
    <scope>NUCLEOTIDE SEQUENCE</scope>
</reference>
<proteinExistence type="predicted"/>
<accession>A0A6J6SIL6</accession>
<sequence>MRRTALGAAASAALALAGWSIVQAVGLQEFDEADTGAAIAAAAEPGDTLVVFGGRADVQLASGLSSPYAQLWSLPMRTLDPDLADLDALVVGADRPTWVVEWVPFGTWFGERGDDFERLLETEYAVHGTGCGGRAIYLLRDVDRATVTPDCR</sequence>